<sequence length="155" mass="16970">MKRHITKDSCSVNLQLPDGEVWPVKCYINKMCAKFSAGWKDFSRDNNLAEGDICGFELVKKRNSELEERGMRSLILILNNTNGKASGQPFKHSELQSKTLPSSTGRASSKVISSPAVSLITPLSSPLWNVTTSSYDALQSSGFPRGGLVDSHQPL</sequence>
<dbReference type="CDD" id="cd10017">
    <property type="entry name" value="B3_DNA"/>
    <property type="match status" value="1"/>
</dbReference>
<proteinExistence type="predicted"/>
<dbReference type="PANTHER" id="PTHR31391:SF4">
    <property type="entry name" value="B3 DOMAIN-CONTAINING PROTEIN OS03G0184500"/>
    <property type="match status" value="1"/>
</dbReference>
<organism evidence="8 9">
    <name type="scientific">Heracleum sosnowskyi</name>
    <dbReference type="NCBI Taxonomy" id="360622"/>
    <lineage>
        <taxon>Eukaryota</taxon>
        <taxon>Viridiplantae</taxon>
        <taxon>Streptophyta</taxon>
        <taxon>Embryophyta</taxon>
        <taxon>Tracheophyta</taxon>
        <taxon>Spermatophyta</taxon>
        <taxon>Magnoliopsida</taxon>
        <taxon>eudicotyledons</taxon>
        <taxon>Gunneridae</taxon>
        <taxon>Pentapetalae</taxon>
        <taxon>asterids</taxon>
        <taxon>campanulids</taxon>
        <taxon>Apiales</taxon>
        <taxon>Apiaceae</taxon>
        <taxon>Apioideae</taxon>
        <taxon>apioid superclade</taxon>
        <taxon>Tordylieae</taxon>
        <taxon>Tordyliinae</taxon>
        <taxon>Heracleum</taxon>
    </lineage>
</organism>
<evidence type="ECO:0000313" key="9">
    <source>
        <dbReference type="Proteomes" id="UP001237642"/>
    </source>
</evidence>
<evidence type="ECO:0000256" key="4">
    <source>
        <dbReference type="ARBA" id="ARBA00023163"/>
    </source>
</evidence>
<accession>A0AAD8J690</accession>
<evidence type="ECO:0000313" key="8">
    <source>
        <dbReference type="EMBL" id="KAK1396702.1"/>
    </source>
</evidence>
<protein>
    <recommendedName>
        <fullName evidence="7">TF-B3 domain-containing protein</fullName>
    </recommendedName>
</protein>
<feature type="domain" description="TF-B3" evidence="7">
    <location>
        <begin position="1"/>
        <end position="82"/>
    </location>
</feature>
<feature type="compositionally biased region" description="Polar residues" evidence="6">
    <location>
        <begin position="96"/>
        <end position="108"/>
    </location>
</feature>
<dbReference type="PANTHER" id="PTHR31391">
    <property type="entry name" value="B3 DOMAIN-CONTAINING PROTEIN OS11G0197600-RELATED"/>
    <property type="match status" value="1"/>
</dbReference>
<reference evidence="8" key="1">
    <citation type="submission" date="2023-02" db="EMBL/GenBank/DDBJ databases">
        <title>Genome of toxic invasive species Heracleum sosnowskyi carries increased number of genes despite the absence of recent whole-genome duplications.</title>
        <authorList>
            <person name="Schelkunov M."/>
            <person name="Shtratnikova V."/>
            <person name="Makarenko M."/>
            <person name="Klepikova A."/>
            <person name="Omelchenko D."/>
            <person name="Novikova G."/>
            <person name="Obukhova E."/>
            <person name="Bogdanov V."/>
            <person name="Penin A."/>
            <person name="Logacheva M."/>
        </authorList>
    </citation>
    <scope>NUCLEOTIDE SEQUENCE</scope>
    <source>
        <strain evidence="8">Hsosn_3</strain>
        <tissue evidence="8">Leaf</tissue>
    </source>
</reference>
<evidence type="ECO:0000259" key="7">
    <source>
        <dbReference type="PROSITE" id="PS50863"/>
    </source>
</evidence>
<keyword evidence="3" id="KW-0238">DNA-binding</keyword>
<dbReference type="InterPro" id="IPR044837">
    <property type="entry name" value="REM16-like"/>
</dbReference>
<dbReference type="EMBL" id="JAUIZM010000002">
    <property type="protein sequence ID" value="KAK1396702.1"/>
    <property type="molecule type" value="Genomic_DNA"/>
</dbReference>
<evidence type="ECO:0000256" key="6">
    <source>
        <dbReference type="SAM" id="MobiDB-lite"/>
    </source>
</evidence>
<evidence type="ECO:0000256" key="5">
    <source>
        <dbReference type="ARBA" id="ARBA00023242"/>
    </source>
</evidence>
<dbReference type="AlphaFoldDB" id="A0AAD8J690"/>
<evidence type="ECO:0000256" key="3">
    <source>
        <dbReference type="ARBA" id="ARBA00023125"/>
    </source>
</evidence>
<evidence type="ECO:0000256" key="1">
    <source>
        <dbReference type="ARBA" id="ARBA00004123"/>
    </source>
</evidence>
<dbReference type="GO" id="GO:0003677">
    <property type="term" value="F:DNA binding"/>
    <property type="evidence" value="ECO:0007669"/>
    <property type="project" value="UniProtKB-KW"/>
</dbReference>
<keyword evidence="9" id="KW-1185">Reference proteome</keyword>
<keyword evidence="2" id="KW-0805">Transcription regulation</keyword>
<dbReference type="PROSITE" id="PS50863">
    <property type="entry name" value="B3"/>
    <property type="match status" value="1"/>
</dbReference>
<dbReference type="GO" id="GO:0005634">
    <property type="term" value="C:nucleus"/>
    <property type="evidence" value="ECO:0007669"/>
    <property type="project" value="UniProtKB-SubCell"/>
</dbReference>
<feature type="region of interest" description="Disordered" evidence="6">
    <location>
        <begin position="85"/>
        <end position="108"/>
    </location>
</feature>
<gene>
    <name evidence="8" type="ORF">POM88_006565</name>
</gene>
<reference evidence="8" key="2">
    <citation type="submission" date="2023-05" db="EMBL/GenBank/DDBJ databases">
        <authorList>
            <person name="Schelkunov M.I."/>
        </authorList>
    </citation>
    <scope>NUCLEOTIDE SEQUENCE</scope>
    <source>
        <strain evidence="8">Hsosn_3</strain>
        <tissue evidence="8">Leaf</tissue>
    </source>
</reference>
<dbReference type="InterPro" id="IPR003340">
    <property type="entry name" value="B3_DNA-bd"/>
</dbReference>
<name>A0AAD8J690_9APIA</name>
<comment type="subcellular location">
    <subcellularLocation>
        <location evidence="1">Nucleus</location>
    </subcellularLocation>
</comment>
<dbReference type="SUPFAM" id="SSF101936">
    <property type="entry name" value="DNA-binding pseudobarrel domain"/>
    <property type="match status" value="1"/>
</dbReference>
<dbReference type="Gene3D" id="2.40.330.10">
    <property type="entry name" value="DNA-binding pseudobarrel domain"/>
    <property type="match status" value="1"/>
</dbReference>
<dbReference type="Proteomes" id="UP001237642">
    <property type="component" value="Unassembled WGS sequence"/>
</dbReference>
<keyword evidence="5" id="KW-0539">Nucleus</keyword>
<dbReference type="Pfam" id="PF02362">
    <property type="entry name" value="B3"/>
    <property type="match status" value="1"/>
</dbReference>
<keyword evidence="4" id="KW-0804">Transcription</keyword>
<dbReference type="InterPro" id="IPR015300">
    <property type="entry name" value="DNA-bd_pseudobarrel_sf"/>
</dbReference>
<comment type="caution">
    <text evidence="8">The sequence shown here is derived from an EMBL/GenBank/DDBJ whole genome shotgun (WGS) entry which is preliminary data.</text>
</comment>
<evidence type="ECO:0000256" key="2">
    <source>
        <dbReference type="ARBA" id="ARBA00023015"/>
    </source>
</evidence>